<accession>A0ACD5XL50</accession>
<keyword evidence="2" id="KW-1185">Reference proteome</keyword>
<evidence type="ECO:0000313" key="2">
    <source>
        <dbReference type="Proteomes" id="UP001732700"/>
    </source>
</evidence>
<dbReference type="Proteomes" id="UP001732700">
    <property type="component" value="Chromosome 5A"/>
</dbReference>
<proteinExistence type="predicted"/>
<organism evidence="1 2">
    <name type="scientific">Avena sativa</name>
    <name type="common">Oat</name>
    <dbReference type="NCBI Taxonomy" id="4498"/>
    <lineage>
        <taxon>Eukaryota</taxon>
        <taxon>Viridiplantae</taxon>
        <taxon>Streptophyta</taxon>
        <taxon>Embryophyta</taxon>
        <taxon>Tracheophyta</taxon>
        <taxon>Spermatophyta</taxon>
        <taxon>Magnoliopsida</taxon>
        <taxon>Liliopsida</taxon>
        <taxon>Poales</taxon>
        <taxon>Poaceae</taxon>
        <taxon>BOP clade</taxon>
        <taxon>Pooideae</taxon>
        <taxon>Poodae</taxon>
        <taxon>Poeae</taxon>
        <taxon>Poeae Chloroplast Group 1 (Aveneae type)</taxon>
        <taxon>Aveninae</taxon>
        <taxon>Avena</taxon>
    </lineage>
</organism>
<name>A0ACD5XL50_AVESA</name>
<dbReference type="EnsemblPlants" id="AVESA.00010b.r2.5AG0843900.1">
    <property type="protein sequence ID" value="AVESA.00010b.r2.5AG0843900.1.CDS"/>
    <property type="gene ID" value="AVESA.00010b.r2.5AG0843900"/>
</dbReference>
<reference evidence="1" key="1">
    <citation type="submission" date="2021-05" db="EMBL/GenBank/DDBJ databases">
        <authorList>
            <person name="Scholz U."/>
            <person name="Mascher M."/>
            <person name="Fiebig A."/>
        </authorList>
    </citation>
    <scope>NUCLEOTIDE SEQUENCE [LARGE SCALE GENOMIC DNA]</scope>
</reference>
<evidence type="ECO:0000313" key="1">
    <source>
        <dbReference type="EnsemblPlants" id="AVESA.00010b.r2.5AG0843900.1.CDS"/>
    </source>
</evidence>
<sequence length="498" mass="54055">MGLGADPDDDDENPDVWQLFRHYDALYFRGVLIEAGFSVEWSHPRTKTTRFVGLNGFLLLPLLNCPAPPVLRRCDVATPSPSLAAAPPFVARSNADVLDNISSKNAHKQGDLATPLKKQKLEHDLVDQHGGTKPLGGSTGNKVGKLHKPEGIQKTSVLPAAPPRRLKQDLVASEKKDFSSFVGRSNANVLDNISSKKPHKQREHEDTWKPIARPPAPQSILKQQSKTNSSTKAGKQQIPECFQKTFIQPAASQSKPKRSNHVAPGRPKTRSKTSNPARKKEYACVSVWANIYESECSSGSAEPLVNKRTERRKRARERSVQIRRSRKRSASGISPIKAQPAAAEDEISSQQGKPPPQSQCLQFILIDSAVTQDPRDQSQPQAPSMGIAVPPADKVKTQTPRGHSQLPAQCMDIDIPPADLVTTQTHGGPSIRSTCIGIATVPPADHVMTRAPVHQSRPPAPCSITTDLVVPPHSADPPSLTPLNPSSSPDVIDISDDD</sequence>
<protein>
    <submittedName>
        <fullName evidence="1">Uncharacterized protein</fullName>
    </submittedName>
</protein>
<reference evidence="1" key="2">
    <citation type="submission" date="2025-09" db="UniProtKB">
        <authorList>
            <consortium name="EnsemblPlants"/>
        </authorList>
    </citation>
    <scope>IDENTIFICATION</scope>
</reference>